<organism evidence="1 2">
    <name type="scientific">Gossypium barbadense</name>
    <name type="common">Sea Island cotton</name>
    <name type="synonym">Hibiscus barbadensis</name>
    <dbReference type="NCBI Taxonomy" id="3634"/>
    <lineage>
        <taxon>Eukaryota</taxon>
        <taxon>Viridiplantae</taxon>
        <taxon>Streptophyta</taxon>
        <taxon>Embryophyta</taxon>
        <taxon>Tracheophyta</taxon>
        <taxon>Spermatophyta</taxon>
        <taxon>Magnoliopsida</taxon>
        <taxon>eudicotyledons</taxon>
        <taxon>Gunneridae</taxon>
        <taxon>Pentapetalae</taxon>
        <taxon>rosids</taxon>
        <taxon>malvids</taxon>
        <taxon>Malvales</taxon>
        <taxon>Malvaceae</taxon>
        <taxon>Malvoideae</taxon>
        <taxon>Gossypium</taxon>
    </lineage>
</organism>
<gene>
    <name evidence="1" type="ORF">GOBAR_AA26211</name>
</gene>
<dbReference type="EMBL" id="KZ666516">
    <property type="protein sequence ID" value="PPR94474.1"/>
    <property type="molecule type" value="Genomic_DNA"/>
</dbReference>
<protein>
    <recommendedName>
        <fullName evidence="3">GST C-terminal domain-containing protein</fullName>
    </recommendedName>
</protein>
<dbReference type="Gene3D" id="1.20.1050.10">
    <property type="match status" value="1"/>
</dbReference>
<dbReference type="SUPFAM" id="SSF47616">
    <property type="entry name" value="GST C-terminal domain-like"/>
    <property type="match status" value="1"/>
</dbReference>
<sequence length="130" mass="14904">MRRLSVHTLPKKPHDIHLLANQSTPHAYLFTSHHHYFLAIQQLLGQYGSQPSQHLRPLFNGIGMADLVLGIVIQMLAAMEEVVGFKFIKADSFPRLHACVKHFSKHPTIKDNVPDFRQSCRFLANKKRIL</sequence>
<dbReference type="OrthoDB" id="4951845at2759"/>
<dbReference type="AlphaFoldDB" id="A0A2P5WTR0"/>
<evidence type="ECO:0000313" key="1">
    <source>
        <dbReference type="EMBL" id="PPR94474.1"/>
    </source>
</evidence>
<name>A0A2P5WTR0_GOSBA</name>
<reference evidence="1 2" key="1">
    <citation type="submission" date="2015-01" db="EMBL/GenBank/DDBJ databases">
        <title>Genome of allotetraploid Gossypium barbadense reveals genomic plasticity and fiber elongation in cotton evolution.</title>
        <authorList>
            <person name="Chen X."/>
            <person name="Liu X."/>
            <person name="Zhao B."/>
            <person name="Zheng H."/>
            <person name="Hu Y."/>
            <person name="Lu G."/>
            <person name="Yang C."/>
            <person name="Chen J."/>
            <person name="Shan C."/>
            <person name="Zhang L."/>
            <person name="Zhou Y."/>
            <person name="Wang L."/>
            <person name="Guo W."/>
            <person name="Bai Y."/>
            <person name="Ruan J."/>
            <person name="Shangguan X."/>
            <person name="Mao Y."/>
            <person name="Jiang J."/>
            <person name="Zhu Y."/>
            <person name="Lei J."/>
            <person name="Kang H."/>
            <person name="Chen S."/>
            <person name="He X."/>
            <person name="Wang R."/>
            <person name="Wang Y."/>
            <person name="Chen J."/>
            <person name="Wang L."/>
            <person name="Yu S."/>
            <person name="Wang B."/>
            <person name="Wei J."/>
            <person name="Song S."/>
            <person name="Lu X."/>
            <person name="Gao Z."/>
            <person name="Gu W."/>
            <person name="Deng X."/>
            <person name="Ma D."/>
            <person name="Wang S."/>
            <person name="Liang W."/>
            <person name="Fang L."/>
            <person name="Cai C."/>
            <person name="Zhu X."/>
            <person name="Zhou B."/>
            <person name="Zhang Y."/>
            <person name="Chen Z."/>
            <person name="Xu S."/>
            <person name="Zhu R."/>
            <person name="Wang S."/>
            <person name="Zhang T."/>
            <person name="Zhao G."/>
        </authorList>
    </citation>
    <scope>NUCLEOTIDE SEQUENCE [LARGE SCALE GENOMIC DNA]</scope>
    <source>
        <strain evidence="2">cv. Xinhai21</strain>
        <tissue evidence="1">Leaf</tissue>
    </source>
</reference>
<accession>A0A2P5WTR0</accession>
<dbReference type="Proteomes" id="UP000239757">
    <property type="component" value="Unassembled WGS sequence"/>
</dbReference>
<evidence type="ECO:0008006" key="3">
    <source>
        <dbReference type="Google" id="ProtNLM"/>
    </source>
</evidence>
<proteinExistence type="predicted"/>
<evidence type="ECO:0000313" key="2">
    <source>
        <dbReference type="Proteomes" id="UP000239757"/>
    </source>
</evidence>
<dbReference type="InterPro" id="IPR036282">
    <property type="entry name" value="Glutathione-S-Trfase_C_sf"/>
</dbReference>